<dbReference type="GO" id="GO:0005737">
    <property type="term" value="C:cytoplasm"/>
    <property type="evidence" value="ECO:0007669"/>
    <property type="project" value="TreeGrafter"/>
</dbReference>
<gene>
    <name evidence="3" type="ORF">UT18_C0026G0015</name>
</gene>
<dbReference type="InterPro" id="IPR029001">
    <property type="entry name" value="ITPase-like_fam"/>
</dbReference>
<reference evidence="3 4" key="1">
    <citation type="journal article" date="2015" name="Nature">
        <title>rRNA introns, odd ribosomes, and small enigmatic genomes across a large radiation of phyla.</title>
        <authorList>
            <person name="Brown C.T."/>
            <person name="Hug L.A."/>
            <person name="Thomas B.C."/>
            <person name="Sharon I."/>
            <person name="Castelle C.J."/>
            <person name="Singh A."/>
            <person name="Wilkins M.J."/>
            <person name="Williams K.H."/>
            <person name="Banfield J.F."/>
        </authorList>
    </citation>
    <scope>NUCLEOTIDE SEQUENCE [LARGE SCALE GENOMIC DNA]</scope>
</reference>
<dbReference type="PANTHER" id="PTHR11067:SF9">
    <property type="entry name" value="INOSINE TRIPHOSPHATE PYROPHOSPHATASE"/>
    <property type="match status" value="1"/>
</dbReference>
<dbReference type="CDD" id="cd00515">
    <property type="entry name" value="HAM1"/>
    <property type="match status" value="1"/>
</dbReference>
<dbReference type="Proteomes" id="UP000034207">
    <property type="component" value="Unassembled WGS sequence"/>
</dbReference>
<evidence type="ECO:0000256" key="1">
    <source>
        <dbReference type="ARBA" id="ARBA00008023"/>
    </source>
</evidence>
<dbReference type="STRING" id="1618345.UT18_C0026G0015"/>
<accession>A0A0G0LYS3</accession>
<proteinExistence type="inferred from homology"/>
<dbReference type="EMBL" id="LBVV01000026">
    <property type="protein sequence ID" value="KKQ93140.1"/>
    <property type="molecule type" value="Genomic_DNA"/>
</dbReference>
<dbReference type="Gene3D" id="3.90.950.10">
    <property type="match status" value="1"/>
</dbReference>
<comment type="similarity">
    <text evidence="1">Belongs to the HAM1 NTPase family.</text>
</comment>
<dbReference type="Pfam" id="PF01725">
    <property type="entry name" value="Ham1p_like"/>
    <property type="match status" value="1"/>
</dbReference>
<dbReference type="GO" id="GO:0009143">
    <property type="term" value="P:nucleoside triphosphate catabolic process"/>
    <property type="evidence" value="ECO:0007669"/>
    <property type="project" value="InterPro"/>
</dbReference>
<organism evidence="3 4">
    <name type="scientific">candidate division CPR2 bacterium GW2011_GWC2_39_10</name>
    <dbReference type="NCBI Taxonomy" id="1618345"/>
    <lineage>
        <taxon>Bacteria</taxon>
        <taxon>Bacteria division CPR2</taxon>
    </lineage>
</organism>
<dbReference type="GO" id="GO:0047429">
    <property type="term" value="F:nucleoside triphosphate diphosphatase activity"/>
    <property type="evidence" value="ECO:0007669"/>
    <property type="project" value="InterPro"/>
</dbReference>
<dbReference type="InterPro" id="IPR002637">
    <property type="entry name" value="RdgB/HAM1"/>
</dbReference>
<name>A0A0G0LYS3_UNCC2</name>
<keyword evidence="2" id="KW-0378">Hydrolase</keyword>
<comment type="caution">
    <text evidence="3">The sequence shown here is derived from an EMBL/GenBank/DDBJ whole genome shotgun (WGS) entry which is preliminary data.</text>
</comment>
<protein>
    <submittedName>
        <fullName evidence="3">Ham1 family protein</fullName>
    </submittedName>
</protein>
<evidence type="ECO:0000313" key="4">
    <source>
        <dbReference type="Proteomes" id="UP000034207"/>
    </source>
</evidence>
<dbReference type="SUPFAM" id="SSF52972">
    <property type="entry name" value="ITPase-like"/>
    <property type="match status" value="1"/>
</dbReference>
<dbReference type="AlphaFoldDB" id="A0A0G0LYS3"/>
<evidence type="ECO:0000256" key="2">
    <source>
        <dbReference type="ARBA" id="ARBA00022801"/>
    </source>
</evidence>
<evidence type="ECO:0000313" key="3">
    <source>
        <dbReference type="EMBL" id="KKQ93140.1"/>
    </source>
</evidence>
<sequence>MLEIDLDEIQSLDPQIIIEHKLREAIKKKGGEFIIEDTSLYLDGLNGFPGPLIKWMLETIGNKGIYEIAKSFNNFGVTAKTVIGHADHTGKISCFEGSLKGNVVKPRGKTNFGWDTIFEPKGYKKTMAEMSLAEKNKISMRRNAATKLNDFLKGGK</sequence>
<dbReference type="PANTHER" id="PTHR11067">
    <property type="entry name" value="INOSINE TRIPHOSPHATE PYROPHOSPHATASE/HAM1 PROTEIN"/>
    <property type="match status" value="1"/>
</dbReference>